<feature type="domain" description="Multiple myeloma tumor-associated protein 2-like N-terminal" evidence="2">
    <location>
        <begin position="8"/>
        <end position="82"/>
    </location>
</feature>
<proteinExistence type="predicted"/>
<feature type="compositionally biased region" description="Polar residues" evidence="1">
    <location>
        <begin position="94"/>
        <end position="107"/>
    </location>
</feature>
<dbReference type="Proteomes" id="UP000053424">
    <property type="component" value="Unassembled WGS sequence"/>
</dbReference>
<protein>
    <recommendedName>
        <fullName evidence="2">Multiple myeloma tumor-associated protein 2-like N-terminal domain-containing protein</fullName>
    </recommendedName>
</protein>
<evidence type="ECO:0000259" key="2">
    <source>
        <dbReference type="Pfam" id="PF10159"/>
    </source>
</evidence>
<feature type="compositionally biased region" description="Basic and acidic residues" evidence="1">
    <location>
        <begin position="173"/>
        <end position="184"/>
    </location>
</feature>
<keyword evidence="4" id="KW-1185">Reference proteome</keyword>
<evidence type="ECO:0000313" key="3">
    <source>
        <dbReference type="EMBL" id="KIM40455.1"/>
    </source>
</evidence>
<organism evidence="3 4">
    <name type="scientific">Hebeloma cylindrosporum</name>
    <dbReference type="NCBI Taxonomy" id="76867"/>
    <lineage>
        <taxon>Eukaryota</taxon>
        <taxon>Fungi</taxon>
        <taxon>Dikarya</taxon>
        <taxon>Basidiomycota</taxon>
        <taxon>Agaricomycotina</taxon>
        <taxon>Agaricomycetes</taxon>
        <taxon>Agaricomycetidae</taxon>
        <taxon>Agaricales</taxon>
        <taxon>Agaricineae</taxon>
        <taxon>Hymenogastraceae</taxon>
        <taxon>Hebeloma</taxon>
    </lineage>
</organism>
<dbReference type="HOGENOM" id="CLU_061193_2_1_1"/>
<feature type="compositionally biased region" description="Basic and acidic residues" evidence="1">
    <location>
        <begin position="195"/>
        <end position="226"/>
    </location>
</feature>
<name>A0A0C3BUV2_HEBCY</name>
<evidence type="ECO:0000256" key="1">
    <source>
        <dbReference type="SAM" id="MobiDB-lite"/>
    </source>
</evidence>
<dbReference type="InterPro" id="IPR039207">
    <property type="entry name" value="MMTAG2-like"/>
</dbReference>
<reference evidence="4" key="2">
    <citation type="submission" date="2015-01" db="EMBL/GenBank/DDBJ databases">
        <title>Evolutionary Origins and Diversification of the Mycorrhizal Mutualists.</title>
        <authorList>
            <consortium name="DOE Joint Genome Institute"/>
            <consortium name="Mycorrhizal Genomics Consortium"/>
            <person name="Kohler A."/>
            <person name="Kuo A."/>
            <person name="Nagy L.G."/>
            <person name="Floudas D."/>
            <person name="Copeland A."/>
            <person name="Barry K.W."/>
            <person name="Cichocki N."/>
            <person name="Veneault-Fourrey C."/>
            <person name="LaButti K."/>
            <person name="Lindquist E.A."/>
            <person name="Lipzen A."/>
            <person name="Lundell T."/>
            <person name="Morin E."/>
            <person name="Murat C."/>
            <person name="Riley R."/>
            <person name="Ohm R."/>
            <person name="Sun H."/>
            <person name="Tunlid A."/>
            <person name="Henrissat B."/>
            <person name="Grigoriev I.V."/>
            <person name="Hibbett D.S."/>
            <person name="Martin F."/>
        </authorList>
    </citation>
    <scope>NUCLEOTIDE SEQUENCE [LARGE SCALE GENOMIC DNA]</scope>
    <source>
        <strain evidence="4">h7</strain>
    </source>
</reference>
<feature type="compositionally biased region" description="Basic residues" evidence="1">
    <location>
        <begin position="160"/>
        <end position="171"/>
    </location>
</feature>
<dbReference type="EMBL" id="KN831782">
    <property type="protein sequence ID" value="KIM40455.1"/>
    <property type="molecule type" value="Genomic_DNA"/>
</dbReference>
<feature type="region of interest" description="Disordered" evidence="1">
    <location>
        <begin position="85"/>
        <end position="240"/>
    </location>
</feature>
<feature type="region of interest" description="Disordered" evidence="1">
    <location>
        <begin position="1"/>
        <end position="23"/>
    </location>
</feature>
<dbReference type="PANTHER" id="PTHR14580">
    <property type="entry name" value="MULTIPLE MYELOMA TUMOR-ASSOCIATED PROTEIN 2 FAMILY MEMBER"/>
    <property type="match status" value="1"/>
</dbReference>
<dbReference type="PANTHER" id="PTHR14580:SF0">
    <property type="entry name" value="MULTIPLE MYELOMA TUMOR-ASSOCIATED PROTEIN 2"/>
    <property type="match status" value="1"/>
</dbReference>
<reference evidence="3 4" key="1">
    <citation type="submission" date="2014-04" db="EMBL/GenBank/DDBJ databases">
        <authorList>
            <consortium name="DOE Joint Genome Institute"/>
            <person name="Kuo A."/>
            <person name="Gay G."/>
            <person name="Dore J."/>
            <person name="Kohler A."/>
            <person name="Nagy L.G."/>
            <person name="Floudas D."/>
            <person name="Copeland A."/>
            <person name="Barry K.W."/>
            <person name="Cichocki N."/>
            <person name="Veneault-Fourrey C."/>
            <person name="LaButti K."/>
            <person name="Lindquist E.A."/>
            <person name="Lipzen A."/>
            <person name="Lundell T."/>
            <person name="Morin E."/>
            <person name="Murat C."/>
            <person name="Sun H."/>
            <person name="Tunlid A."/>
            <person name="Henrissat B."/>
            <person name="Grigoriev I.V."/>
            <person name="Hibbett D.S."/>
            <person name="Martin F."/>
            <person name="Nordberg H.P."/>
            <person name="Cantor M.N."/>
            <person name="Hua S.X."/>
        </authorList>
    </citation>
    <scope>NUCLEOTIDE SEQUENCE [LARGE SCALE GENOMIC DNA]</scope>
    <source>
        <strain evidence="4">h7</strain>
    </source>
</reference>
<dbReference type="Pfam" id="PF10159">
    <property type="entry name" value="MMtag"/>
    <property type="match status" value="1"/>
</dbReference>
<dbReference type="InterPro" id="IPR019315">
    <property type="entry name" value="MMTA2_N"/>
</dbReference>
<feature type="compositionally biased region" description="Basic and acidic residues" evidence="1">
    <location>
        <begin position="109"/>
        <end position="124"/>
    </location>
</feature>
<dbReference type="OrthoDB" id="5390672at2759"/>
<evidence type="ECO:0000313" key="4">
    <source>
        <dbReference type="Proteomes" id="UP000053424"/>
    </source>
</evidence>
<sequence>MFEPVRGGTRGGQAEFKWSDVSADKDRENYLGHSINAPTGRWQKNKDVHWYNRDVDAGAEARAEEIRKIKELEADALAVALGFEPSAKTGGKTSGANSIPVASTSTAEIKPDDAELRKKEEKAERRRIKAERREEKYARKELKKLGKSGAHSVQELDYRSRRRQSRSRSPRYRSTERKAIDERRPHSRSRSRTPPQERRITRDDKKLDYDASARERERERDRRRWELNAQRELPQHHRRY</sequence>
<accession>A0A0C3BUV2</accession>
<dbReference type="AlphaFoldDB" id="A0A0C3BUV2"/>
<gene>
    <name evidence="3" type="ORF">M413DRAFT_28285</name>
</gene>
<feature type="compositionally biased region" description="Basic and acidic residues" evidence="1">
    <location>
        <begin position="131"/>
        <end position="144"/>
    </location>
</feature>